<feature type="active site" description="Charge relay system" evidence="7 8">
    <location>
        <position position="185"/>
    </location>
</feature>
<evidence type="ECO:0000256" key="2">
    <source>
        <dbReference type="ARBA" id="ARBA00022525"/>
    </source>
</evidence>
<evidence type="ECO:0000259" key="11">
    <source>
        <dbReference type="Pfam" id="PF00082"/>
    </source>
</evidence>
<keyword evidence="2" id="KW-0964">Secreted</keyword>
<feature type="domain" description="Subtilisin-like protease fibronectin type-III" evidence="14">
    <location>
        <begin position="705"/>
        <end position="796"/>
    </location>
</feature>
<dbReference type="InterPro" id="IPR000209">
    <property type="entry name" value="Peptidase_S8/S53_dom"/>
</dbReference>
<dbReference type="SUPFAM" id="SSF52743">
    <property type="entry name" value="Subtilisin-like"/>
    <property type="match status" value="1"/>
</dbReference>
<dbReference type="InterPro" id="IPR015500">
    <property type="entry name" value="Peptidase_S8_subtilisin-rel"/>
</dbReference>
<proteinExistence type="inferred from homology"/>
<dbReference type="Pfam" id="PF02225">
    <property type="entry name" value="PA"/>
    <property type="match status" value="1"/>
</dbReference>
<dbReference type="AlphaFoldDB" id="A0A1B9NIZ6"/>
<evidence type="ECO:0000259" key="14">
    <source>
        <dbReference type="Pfam" id="PF17766"/>
    </source>
</evidence>
<evidence type="ECO:0000313" key="15">
    <source>
        <dbReference type="EMBL" id="OCG76540.1"/>
    </source>
</evidence>
<dbReference type="Gene3D" id="2.60.40.2310">
    <property type="match status" value="1"/>
</dbReference>
<keyword evidence="3 8" id="KW-0645">Protease</keyword>
<dbReference type="PROSITE" id="PS00136">
    <property type="entry name" value="SUBTILASE_ASP"/>
    <property type="match status" value="1"/>
</dbReference>
<evidence type="ECO:0000259" key="12">
    <source>
        <dbReference type="Pfam" id="PF02225"/>
    </source>
</evidence>
<dbReference type="Gene3D" id="3.40.50.200">
    <property type="entry name" value="Peptidase S8/S53 domain"/>
    <property type="match status" value="1"/>
</dbReference>
<dbReference type="Gene3D" id="3.30.70.80">
    <property type="entry name" value="Peptidase S8 propeptide/proteinase inhibitor I9"/>
    <property type="match status" value="1"/>
</dbReference>
<evidence type="ECO:0000313" key="16">
    <source>
        <dbReference type="Proteomes" id="UP000093355"/>
    </source>
</evidence>
<dbReference type="Gene3D" id="3.50.30.30">
    <property type="match status" value="1"/>
</dbReference>
<comment type="caution">
    <text evidence="15">The sequence shown here is derived from an EMBL/GenBank/DDBJ whole genome shotgun (WGS) entry which is preliminary data.</text>
</comment>
<dbReference type="Pfam" id="PF05922">
    <property type="entry name" value="Inhibitor_I9"/>
    <property type="match status" value="1"/>
</dbReference>
<feature type="domain" description="Peptidase S8/S53" evidence="11">
    <location>
        <begin position="176"/>
        <end position="660"/>
    </location>
</feature>
<feature type="active site" description="Charge relay system" evidence="7 8">
    <location>
        <position position="607"/>
    </location>
</feature>
<feature type="chain" id="PRO_5008632083" description="Serine protease" evidence="10">
    <location>
        <begin position="26"/>
        <end position="1001"/>
    </location>
</feature>
<feature type="domain" description="PA" evidence="12">
    <location>
        <begin position="436"/>
        <end position="524"/>
    </location>
</feature>
<dbReference type="Gene3D" id="2.60.120.380">
    <property type="match status" value="1"/>
</dbReference>
<dbReference type="GO" id="GO:0004252">
    <property type="term" value="F:serine-type endopeptidase activity"/>
    <property type="evidence" value="ECO:0007669"/>
    <property type="project" value="UniProtKB-UniRule"/>
</dbReference>
<accession>A0A1B9NIZ6</accession>
<dbReference type="PRINTS" id="PR00723">
    <property type="entry name" value="SUBTILISIN"/>
</dbReference>
<feature type="active site" description="Charge relay system" evidence="7 8">
    <location>
        <position position="274"/>
    </location>
</feature>
<dbReference type="OrthoDB" id="614750at2"/>
<evidence type="ECO:0000259" key="13">
    <source>
        <dbReference type="Pfam" id="PF05922"/>
    </source>
</evidence>
<evidence type="ECO:0008006" key="17">
    <source>
        <dbReference type="Google" id="ProtNLM"/>
    </source>
</evidence>
<dbReference type="STRING" id="904291.A7J15_11185"/>
<dbReference type="InterPro" id="IPR036852">
    <property type="entry name" value="Peptidase_S8/S53_dom_sf"/>
</dbReference>
<dbReference type="InterPro" id="IPR023828">
    <property type="entry name" value="Peptidase_S8_Ser-AS"/>
</dbReference>
<dbReference type="RefSeq" id="WP_067027987.1">
    <property type="nucleotide sequence ID" value="NZ_JRNY01000010.1"/>
</dbReference>
<evidence type="ECO:0000256" key="1">
    <source>
        <dbReference type="ARBA" id="ARBA00011073"/>
    </source>
</evidence>
<dbReference type="InterPro" id="IPR003137">
    <property type="entry name" value="PA_domain"/>
</dbReference>
<dbReference type="Pfam" id="PF00082">
    <property type="entry name" value="Peptidase_S8"/>
    <property type="match status" value="1"/>
</dbReference>
<dbReference type="InterPro" id="IPR045051">
    <property type="entry name" value="SBT"/>
</dbReference>
<feature type="domain" description="Inhibitor I9" evidence="13">
    <location>
        <begin position="45"/>
        <end position="145"/>
    </location>
</feature>
<keyword evidence="6 8" id="KW-0720">Serine protease</keyword>
<keyword evidence="16" id="KW-1185">Reference proteome</keyword>
<dbReference type="InterPro" id="IPR041469">
    <property type="entry name" value="Subtilisin-like_FN3"/>
</dbReference>
<evidence type="ECO:0000256" key="7">
    <source>
        <dbReference type="PIRSR" id="PIRSR615500-1"/>
    </source>
</evidence>
<dbReference type="EMBL" id="LXMD01000001">
    <property type="protein sequence ID" value="OCG76540.1"/>
    <property type="molecule type" value="Genomic_DNA"/>
</dbReference>
<evidence type="ECO:0000256" key="5">
    <source>
        <dbReference type="ARBA" id="ARBA00022801"/>
    </source>
</evidence>
<keyword evidence="5 8" id="KW-0378">Hydrolase</keyword>
<name>A0A1B9NIZ6_9MICO</name>
<dbReference type="Pfam" id="PF17766">
    <property type="entry name" value="fn3_6"/>
    <property type="match status" value="1"/>
</dbReference>
<dbReference type="PROSITE" id="PS51892">
    <property type="entry name" value="SUBTILASE"/>
    <property type="match status" value="1"/>
</dbReference>
<evidence type="ECO:0000256" key="10">
    <source>
        <dbReference type="SAM" id="SignalP"/>
    </source>
</evidence>
<comment type="similarity">
    <text evidence="1 8 9">Belongs to the peptidase S8 family.</text>
</comment>
<evidence type="ECO:0000256" key="3">
    <source>
        <dbReference type="ARBA" id="ARBA00022670"/>
    </source>
</evidence>
<feature type="signal peptide" evidence="10">
    <location>
        <begin position="1"/>
        <end position="25"/>
    </location>
</feature>
<protein>
    <recommendedName>
        <fullName evidence="17">Serine protease</fullName>
    </recommendedName>
</protein>
<evidence type="ECO:0000256" key="6">
    <source>
        <dbReference type="ARBA" id="ARBA00022825"/>
    </source>
</evidence>
<reference evidence="15 16" key="1">
    <citation type="submission" date="2016-05" db="EMBL/GenBank/DDBJ databases">
        <authorList>
            <person name="Lavstsen T."/>
            <person name="Jespersen J.S."/>
        </authorList>
    </citation>
    <scope>NUCLEOTIDE SEQUENCE [LARGE SCALE GENOMIC DNA]</scope>
    <source>
        <strain evidence="15 16">YLB-01</strain>
    </source>
</reference>
<gene>
    <name evidence="15" type="ORF">A7J15_11185</name>
</gene>
<dbReference type="CDD" id="cd02120">
    <property type="entry name" value="PA_subtilisin_like"/>
    <property type="match status" value="1"/>
</dbReference>
<dbReference type="InterPro" id="IPR023827">
    <property type="entry name" value="Peptidase_S8_Asp-AS"/>
</dbReference>
<dbReference type="PROSITE" id="PS00138">
    <property type="entry name" value="SUBTILASE_SER"/>
    <property type="match status" value="1"/>
</dbReference>
<dbReference type="PANTHER" id="PTHR10795">
    <property type="entry name" value="PROPROTEIN CONVERTASE SUBTILISIN/KEXIN"/>
    <property type="match status" value="1"/>
</dbReference>
<dbReference type="SUPFAM" id="SSF52025">
    <property type="entry name" value="PA domain"/>
    <property type="match status" value="1"/>
</dbReference>
<dbReference type="InterPro" id="IPR037045">
    <property type="entry name" value="S8pro/Inhibitor_I9_sf"/>
</dbReference>
<evidence type="ECO:0000256" key="8">
    <source>
        <dbReference type="PROSITE-ProRule" id="PRU01240"/>
    </source>
</evidence>
<dbReference type="InterPro" id="IPR010259">
    <property type="entry name" value="S8pro/Inhibitor_I9"/>
</dbReference>
<evidence type="ECO:0000256" key="9">
    <source>
        <dbReference type="RuleBase" id="RU003355"/>
    </source>
</evidence>
<dbReference type="GO" id="GO:0006508">
    <property type="term" value="P:proteolysis"/>
    <property type="evidence" value="ECO:0007669"/>
    <property type="project" value="UniProtKB-KW"/>
</dbReference>
<dbReference type="InterPro" id="IPR046450">
    <property type="entry name" value="PA_dom_sf"/>
</dbReference>
<dbReference type="Proteomes" id="UP000093355">
    <property type="component" value="Unassembled WGS sequence"/>
</dbReference>
<keyword evidence="4 10" id="KW-0732">Signal</keyword>
<evidence type="ECO:0000256" key="4">
    <source>
        <dbReference type="ARBA" id="ARBA00022729"/>
    </source>
</evidence>
<organism evidence="15 16">
    <name type="scientific">Microbacterium sediminis</name>
    <dbReference type="NCBI Taxonomy" id="904291"/>
    <lineage>
        <taxon>Bacteria</taxon>
        <taxon>Bacillati</taxon>
        <taxon>Actinomycetota</taxon>
        <taxon>Actinomycetes</taxon>
        <taxon>Micrococcales</taxon>
        <taxon>Microbacteriaceae</taxon>
        <taxon>Microbacterium</taxon>
    </lineage>
</organism>
<sequence length="1001" mass="102285">MTRPLPRAAAALTLALALTATSALAGHAAVEEVKPIAPVTAEDGRYIVLFAEDALATYDGGVPGIEATKPAKGNKLDAHTKNAQKYIEHLEKKQQQVADEIGVTPDTTYQVTANGFAAELTAEQVATLRADKTVLGVFPDEIRTVDAVPSTEFLGLGSADGSGGVWEATGGVETAGEGIVVGVVDTGIAPENPSFAGEKLKKQKQTPAGEPYTTGTEIVFPKADGGEFRSTIVTGEEWDKHDYSTKIIGAQWFGEGFEAVTDDDYLSPRDGDGHGSHTASTAAGNFGVDATVSGVDFGAITGVAPAAKIAAYKACWNGPDPSTTDDDGCALSDLTAAIDTAVRDGVDVINYSIGGGSATTVLSPEDISFYNAAAAGVFVAVSAGNSGPGAATADHASPWYTTVAASTIPTWEGTVELGDGFTAPGVTVSVPDGQTVTGDVVYAGDIPAAGAAASDAALCLLGSVDDAAAAGKIVICDRGSNARVEKSQEVAESGGIGAILTNVAPGESLDNDFHSVPTVHVAAEYRAAIVAYSRDAAAPVATLHSDNITDVVTPTPQVAGFSSRGPMNAETNDVIKPDVSAPGVAILAATTNGSKEAPTWGILSGTSMASPHVAGLGALYLGEHPTMAPADIKSALMTTAYDTVNGDGSPNTDPFAQGAGHVDPTKMFEPSLVYSSGPIDWAGYLQGLGLANFGLPEEDLVAPSDLNLASIGIGSLSAPETITRTITATEAGTYTATAEVPGIDVTVEPSTVTLADGESATFTVTFAKADAPAEQWTTGFLTWTGGTNDVRSPIAVYPVTATAPAEVTGTGTEGSLEVGITSGVTGDLALHTAGLAKAERLIDGDETTGAAEDGHSYALVTVPEGADLARFVQDSSDDAASDLDLFVYRVVSDTDWRYYEMWQSATGSADEEVVRTAPTAGTYLVEAHVYAYEDPFTWTLDAAVASPGEGLEAAPNPLPVVNGQDATFNVRWSGLEPGATYSGSVRYGDSSIRTLVTVTAE</sequence>